<dbReference type="KEGG" id="clia:C3E79_03010"/>
<dbReference type="SUPFAM" id="SSF54285">
    <property type="entry name" value="MoaD/ThiS"/>
    <property type="match status" value="1"/>
</dbReference>
<proteinExistence type="predicted"/>
<dbReference type="EMBL" id="CP026948">
    <property type="protein sequence ID" value="AWB83585.1"/>
    <property type="molecule type" value="Genomic_DNA"/>
</dbReference>
<dbReference type="InterPro" id="IPR016155">
    <property type="entry name" value="Mopterin_synth/thiamin_S_b"/>
</dbReference>
<dbReference type="AlphaFoldDB" id="A0A2S0WCU3"/>
<dbReference type="InterPro" id="IPR010035">
    <property type="entry name" value="Thi_S"/>
</dbReference>
<dbReference type="Gene3D" id="3.10.20.30">
    <property type="match status" value="1"/>
</dbReference>
<dbReference type="PANTHER" id="PTHR34472">
    <property type="entry name" value="SULFUR CARRIER PROTEIN THIS"/>
    <property type="match status" value="1"/>
</dbReference>
<dbReference type="Pfam" id="PF02597">
    <property type="entry name" value="ThiS"/>
    <property type="match status" value="1"/>
</dbReference>
<name>A0A2S0WCU3_9CORY</name>
<accession>A0A2S0WCU3</accession>
<organism evidence="1 2">
    <name type="scientific">Corynebacterium liangguodongii</name>
    <dbReference type="NCBI Taxonomy" id="2079535"/>
    <lineage>
        <taxon>Bacteria</taxon>
        <taxon>Bacillati</taxon>
        <taxon>Actinomycetota</taxon>
        <taxon>Actinomycetes</taxon>
        <taxon>Mycobacteriales</taxon>
        <taxon>Corynebacteriaceae</taxon>
        <taxon>Corynebacterium</taxon>
    </lineage>
</organism>
<gene>
    <name evidence="1" type="primary">thiS</name>
    <name evidence="1" type="ORF">C3E79_03010</name>
</gene>
<dbReference type="OrthoDB" id="163636at2"/>
<dbReference type="InterPro" id="IPR012675">
    <property type="entry name" value="Beta-grasp_dom_sf"/>
</dbReference>
<evidence type="ECO:0000313" key="2">
    <source>
        <dbReference type="Proteomes" id="UP000244754"/>
    </source>
</evidence>
<dbReference type="PANTHER" id="PTHR34472:SF1">
    <property type="entry name" value="SULFUR CARRIER PROTEIN THIS"/>
    <property type="match status" value="1"/>
</dbReference>
<dbReference type="NCBIfam" id="TIGR01683">
    <property type="entry name" value="thiS"/>
    <property type="match status" value="1"/>
</dbReference>
<dbReference type="InterPro" id="IPR003749">
    <property type="entry name" value="ThiS/MoaD-like"/>
</dbReference>
<dbReference type="CDD" id="cd00565">
    <property type="entry name" value="Ubl_ThiS"/>
    <property type="match status" value="1"/>
</dbReference>
<dbReference type="Proteomes" id="UP000244754">
    <property type="component" value="Chromosome"/>
</dbReference>
<sequence length="67" mass="6847">MHITVNGEARETAATTVEELVVEEVGQAPGAGTAVAIDAEVVPRSEWGSTRVAEGSRVDILTAVQGG</sequence>
<keyword evidence="2" id="KW-1185">Reference proteome</keyword>
<protein>
    <submittedName>
        <fullName evidence="1">Thiamine biosynthesis protein ThiS</fullName>
    </submittedName>
</protein>
<dbReference type="RefSeq" id="WP_108403575.1">
    <property type="nucleotide sequence ID" value="NZ_CP026948.1"/>
</dbReference>
<reference evidence="2" key="1">
    <citation type="submission" date="2018-01" db="EMBL/GenBank/DDBJ databases">
        <authorList>
            <person name="Li J."/>
        </authorList>
    </citation>
    <scope>NUCLEOTIDE SEQUENCE [LARGE SCALE GENOMIC DNA]</scope>
    <source>
        <strain evidence="2">2184</strain>
    </source>
</reference>
<evidence type="ECO:0000313" key="1">
    <source>
        <dbReference type="EMBL" id="AWB83585.1"/>
    </source>
</evidence>